<reference evidence="1" key="1">
    <citation type="submission" date="2020-09" db="EMBL/GenBank/DDBJ databases">
        <authorList>
            <person name="Kikuchi T."/>
        </authorList>
    </citation>
    <scope>NUCLEOTIDE SEQUENCE</scope>
    <source>
        <strain evidence="1">SH1</strain>
    </source>
</reference>
<accession>A0A811KL41</accession>
<dbReference type="Proteomes" id="UP000783686">
    <property type="component" value="Unassembled WGS sequence"/>
</dbReference>
<protein>
    <submittedName>
        <fullName evidence="1">Uncharacterized protein</fullName>
    </submittedName>
</protein>
<organism evidence="1 2">
    <name type="scientific">Bursaphelenchus okinawaensis</name>
    <dbReference type="NCBI Taxonomy" id="465554"/>
    <lineage>
        <taxon>Eukaryota</taxon>
        <taxon>Metazoa</taxon>
        <taxon>Ecdysozoa</taxon>
        <taxon>Nematoda</taxon>
        <taxon>Chromadorea</taxon>
        <taxon>Rhabditida</taxon>
        <taxon>Tylenchina</taxon>
        <taxon>Tylenchomorpha</taxon>
        <taxon>Aphelenchoidea</taxon>
        <taxon>Aphelenchoididae</taxon>
        <taxon>Bursaphelenchus</taxon>
    </lineage>
</organism>
<evidence type="ECO:0000313" key="2">
    <source>
        <dbReference type="Proteomes" id="UP000614601"/>
    </source>
</evidence>
<name>A0A811KL41_9BILA</name>
<comment type="caution">
    <text evidence="1">The sequence shown here is derived from an EMBL/GenBank/DDBJ whole genome shotgun (WGS) entry which is preliminary data.</text>
</comment>
<dbReference type="EMBL" id="CAJFDH010000003">
    <property type="protein sequence ID" value="CAD5216294.1"/>
    <property type="molecule type" value="Genomic_DNA"/>
</dbReference>
<keyword evidence="2" id="KW-1185">Reference proteome</keyword>
<proteinExistence type="predicted"/>
<dbReference type="EMBL" id="CAJFCW020000003">
    <property type="protein sequence ID" value="CAG9105661.1"/>
    <property type="molecule type" value="Genomic_DNA"/>
</dbReference>
<evidence type="ECO:0000313" key="1">
    <source>
        <dbReference type="EMBL" id="CAD5216294.1"/>
    </source>
</evidence>
<gene>
    <name evidence="1" type="ORF">BOKJ2_LOCUS6521</name>
</gene>
<sequence>MKIKSERWSVSYNFLATTGRFLVSLRKYDSKRICRRPPSRVPSTRAASSIWPKPPTVALNVNHKVVNVYNIIPILNCPNNCCNKDEFHDFLERYGIIARKVKIDYKPACRIVYSQIPPRKKETAAQKRTQTLMRNLLYRPDDEYLSAFYFYAAIGFMFYKDKFQPLTAKQFYSAYYIVGESDPEGEQ</sequence>
<dbReference type="Proteomes" id="UP000614601">
    <property type="component" value="Unassembled WGS sequence"/>
</dbReference>
<dbReference type="AlphaFoldDB" id="A0A811KL41"/>